<dbReference type="AlphaFoldDB" id="A0A511MZG3"/>
<dbReference type="EMBL" id="BJXB01000005">
    <property type="protein sequence ID" value="GEM45939.1"/>
    <property type="molecule type" value="Genomic_DNA"/>
</dbReference>
<sequence length="174" mass="20201">MSTHLKDIIQKQLGDVAFNTHDPLLAHVAREKTPHLFEEKIVPVTFPEQQGMFYIFNWRVYAFYEYTLMQESRGFRILRALPIDKDKGFDSIPSRVLYGMRRIDLEKAGVDLHILFAAVGDPNDLNHLFFPAAQDLYLYLAYKRDANWVLGQIHSPEALRRIASQEVVLFHLGL</sequence>
<protein>
    <submittedName>
        <fullName evidence="1">Uncharacterized protein</fullName>
    </submittedName>
</protein>
<keyword evidence="2" id="KW-1185">Reference proteome</keyword>
<reference evidence="1 2" key="1">
    <citation type="submission" date="2019-07" db="EMBL/GenBank/DDBJ databases">
        <title>Whole genome shotgun sequence of Deinococcus cellulosilyticus NBRC 106333.</title>
        <authorList>
            <person name="Hosoyama A."/>
            <person name="Uohara A."/>
            <person name="Ohji S."/>
            <person name="Ichikawa N."/>
        </authorList>
    </citation>
    <scope>NUCLEOTIDE SEQUENCE [LARGE SCALE GENOMIC DNA]</scope>
    <source>
        <strain evidence="1 2">NBRC 106333</strain>
    </source>
</reference>
<evidence type="ECO:0000313" key="1">
    <source>
        <dbReference type="EMBL" id="GEM45939.1"/>
    </source>
</evidence>
<dbReference type="RefSeq" id="WP_146883671.1">
    <property type="nucleotide sequence ID" value="NZ_BJXB01000005.1"/>
</dbReference>
<accession>A0A511MZG3</accession>
<dbReference type="Proteomes" id="UP000321306">
    <property type="component" value="Unassembled WGS sequence"/>
</dbReference>
<name>A0A511MZG3_DEIC1</name>
<comment type="caution">
    <text evidence="1">The sequence shown here is derived from an EMBL/GenBank/DDBJ whole genome shotgun (WGS) entry which is preliminary data.</text>
</comment>
<proteinExistence type="predicted"/>
<evidence type="ECO:0000313" key="2">
    <source>
        <dbReference type="Proteomes" id="UP000321306"/>
    </source>
</evidence>
<gene>
    <name evidence="1" type="ORF">DC3_15740</name>
</gene>
<organism evidence="1 2">
    <name type="scientific">Deinococcus cellulosilyticus (strain DSM 18568 / NBRC 106333 / KACC 11606 / 5516J-15)</name>
    <dbReference type="NCBI Taxonomy" id="1223518"/>
    <lineage>
        <taxon>Bacteria</taxon>
        <taxon>Thermotogati</taxon>
        <taxon>Deinococcota</taxon>
        <taxon>Deinococci</taxon>
        <taxon>Deinococcales</taxon>
        <taxon>Deinococcaceae</taxon>
        <taxon>Deinococcus</taxon>
    </lineage>
</organism>